<gene>
    <name evidence="2" type="ORF">FUSPEROL_01442</name>
</gene>
<sequence length="117" mass="13663">MHWLGAEVANGGFQQFLSNSTGIVWEDAYKGYQAIGSEKLAYLIEELIKIYGRDIPFDREERGNILDSFSQKKLAEIDAITDLYYEIEEPEWRKVTLWVKANSEKFFIQAEINDYSR</sequence>
<dbReference type="Pfam" id="PF14300">
    <property type="entry name" value="DMP19"/>
    <property type="match status" value="1"/>
</dbReference>
<dbReference type="STRING" id="546275.FUSPEROL_01442"/>
<dbReference type="Gene3D" id="1.20.1420.60">
    <property type="match status" value="1"/>
</dbReference>
<reference evidence="2 3" key="1">
    <citation type="submission" date="2010-02" db="EMBL/GenBank/DDBJ databases">
        <authorList>
            <person name="Weinstock G."/>
            <person name="Sodergren E."/>
            <person name="Clifton S."/>
            <person name="Fulton L."/>
            <person name="Fulton B."/>
            <person name="Courtney L."/>
            <person name="Fronick C."/>
            <person name="Harrison M."/>
            <person name="Strong C."/>
            <person name="Farmer C."/>
            <person name="Delahaunty K."/>
            <person name="Markovic C."/>
            <person name="Hall O."/>
            <person name="Minx P."/>
            <person name="Tomlinson C."/>
            <person name="Mitreva M."/>
            <person name="Nelson J."/>
            <person name="Hou S."/>
            <person name="Wollam A."/>
            <person name="Pepin K.H."/>
            <person name="Johnson M."/>
            <person name="Bhonagiri V."/>
            <person name="Zhang X."/>
            <person name="Suruliraj S."/>
            <person name="Warren W."/>
            <person name="Chinwalla A."/>
            <person name="Mardis E.R."/>
            <person name="Wilson R.K."/>
        </authorList>
    </citation>
    <scope>NUCLEOTIDE SEQUENCE [LARGE SCALE GENOMIC DNA]</scope>
    <source>
        <strain evidence="2 3">ATCC 33693</strain>
    </source>
</reference>
<dbReference type="EMBL" id="ACJY01000072">
    <property type="protein sequence ID" value="EFE86651.1"/>
    <property type="molecule type" value="Genomic_DNA"/>
</dbReference>
<dbReference type="InterPro" id="IPR025402">
    <property type="entry name" value="DMP19_C"/>
</dbReference>
<comment type="caution">
    <text evidence="2">The sequence shown here is derived from an EMBL/GenBank/DDBJ whole genome shotgun (WGS) entry which is preliminary data.</text>
</comment>
<feature type="domain" description="DNA mimic protein DMP19 C-terminal" evidence="1">
    <location>
        <begin position="2"/>
        <end position="102"/>
    </location>
</feature>
<organism evidence="2 3">
    <name type="scientific">Fusobacterium periodonticum ATCC 33693</name>
    <dbReference type="NCBI Taxonomy" id="546275"/>
    <lineage>
        <taxon>Bacteria</taxon>
        <taxon>Fusobacteriati</taxon>
        <taxon>Fusobacteriota</taxon>
        <taxon>Fusobacteriia</taxon>
        <taxon>Fusobacteriales</taxon>
        <taxon>Fusobacteriaceae</taxon>
        <taxon>Fusobacterium</taxon>
    </lineage>
</organism>
<evidence type="ECO:0000259" key="1">
    <source>
        <dbReference type="Pfam" id="PF14300"/>
    </source>
</evidence>
<name>D4CVJ8_9FUSO</name>
<accession>D4CVJ8</accession>
<protein>
    <recommendedName>
        <fullName evidence="1">DNA mimic protein DMP19 C-terminal domain-containing protein</fullName>
    </recommendedName>
</protein>
<dbReference type="HOGENOM" id="CLU_2342734_0_0_0"/>
<proteinExistence type="predicted"/>
<evidence type="ECO:0000313" key="3">
    <source>
        <dbReference type="Proteomes" id="UP000003748"/>
    </source>
</evidence>
<dbReference type="Proteomes" id="UP000003748">
    <property type="component" value="Unassembled WGS sequence"/>
</dbReference>
<dbReference type="AlphaFoldDB" id="D4CVJ8"/>
<dbReference type="eggNOG" id="ENOG50334G0">
    <property type="taxonomic scope" value="Bacteria"/>
</dbReference>
<evidence type="ECO:0000313" key="2">
    <source>
        <dbReference type="EMBL" id="EFE86651.1"/>
    </source>
</evidence>